<dbReference type="InterPro" id="IPR011793">
    <property type="entry name" value="YbdK"/>
</dbReference>
<dbReference type="NCBIfam" id="TIGR02050">
    <property type="entry name" value="gshA_cyan_rel"/>
    <property type="match status" value="1"/>
</dbReference>
<dbReference type="STRING" id="452863.Achl_3020"/>
<keyword evidence="1 5" id="KW-0436">Ligase</keyword>
<dbReference type="PANTHER" id="PTHR36510:SF1">
    <property type="entry name" value="GLUTAMATE--CYSTEINE LIGASE 2-RELATED"/>
    <property type="match status" value="1"/>
</dbReference>
<comment type="similarity">
    <text evidence="5">Belongs to the glutamate--cysteine ligase type 2 family. YbdK subfamily.</text>
</comment>
<dbReference type="OrthoDB" id="9769628at2"/>
<comment type="function">
    <text evidence="5">ATP-dependent carboxylate-amine ligase which exhibits weak glutamate--cysteine ligase activity.</text>
</comment>
<comment type="catalytic activity">
    <reaction evidence="4 5">
        <text>L-cysteine + L-glutamate + ATP = gamma-L-glutamyl-L-cysteine + ADP + phosphate + H(+)</text>
        <dbReference type="Rhea" id="RHEA:13285"/>
        <dbReference type="ChEBI" id="CHEBI:15378"/>
        <dbReference type="ChEBI" id="CHEBI:29985"/>
        <dbReference type="ChEBI" id="CHEBI:30616"/>
        <dbReference type="ChEBI" id="CHEBI:35235"/>
        <dbReference type="ChEBI" id="CHEBI:43474"/>
        <dbReference type="ChEBI" id="CHEBI:58173"/>
        <dbReference type="ChEBI" id="CHEBI:456216"/>
        <dbReference type="EC" id="6.3.2.2"/>
    </reaction>
</comment>
<dbReference type="KEGG" id="ach:Achl_3020"/>
<dbReference type="Proteomes" id="UP000002505">
    <property type="component" value="Chromosome"/>
</dbReference>
<evidence type="ECO:0000256" key="6">
    <source>
        <dbReference type="SAM" id="MobiDB-lite"/>
    </source>
</evidence>
<evidence type="ECO:0000256" key="1">
    <source>
        <dbReference type="ARBA" id="ARBA00022598"/>
    </source>
</evidence>
<evidence type="ECO:0000256" key="5">
    <source>
        <dbReference type="HAMAP-Rule" id="MF_01609"/>
    </source>
</evidence>
<dbReference type="Gene3D" id="3.30.590.20">
    <property type="match status" value="1"/>
</dbReference>
<reference evidence="7" key="1">
    <citation type="submission" date="2009-01" db="EMBL/GenBank/DDBJ databases">
        <title>Complete sequence of chromosome of Arthrobacter chlorophenolicus A6.</title>
        <authorList>
            <consortium name="US DOE Joint Genome Institute"/>
            <person name="Lucas S."/>
            <person name="Copeland A."/>
            <person name="Lapidus A."/>
            <person name="Glavina del Rio T."/>
            <person name="Tice H."/>
            <person name="Bruce D."/>
            <person name="Goodwin L."/>
            <person name="Pitluck S."/>
            <person name="Goltsman E."/>
            <person name="Clum A."/>
            <person name="Larimer F."/>
            <person name="Land M."/>
            <person name="Hauser L."/>
            <person name="Kyrpides N."/>
            <person name="Mikhailova N."/>
            <person name="Jansson J."/>
            <person name="Richardson P."/>
        </authorList>
    </citation>
    <scope>NUCLEOTIDE SEQUENCE [LARGE SCALE GENOMIC DNA]</scope>
    <source>
        <strain evidence="7">A6</strain>
    </source>
</reference>
<evidence type="ECO:0000256" key="2">
    <source>
        <dbReference type="ARBA" id="ARBA00022741"/>
    </source>
</evidence>
<keyword evidence="2 5" id="KW-0547">Nucleotide-binding</keyword>
<dbReference type="Pfam" id="PF04107">
    <property type="entry name" value="GCS2"/>
    <property type="match status" value="1"/>
</dbReference>
<name>B8HF13_PSECP</name>
<sequence>MDGQEAAGQDPRRQGSTTAAGGVRNDGAGRPGPRTFGVEEELLLVDPGRGDAVPMAGALLDLYVRPLESSAGPVLTAEFQQEMIEVVTPPHSTLAGLQADIVAGRDIARQAAEDVGVRVAALGTSPLPSDPHPVRLRRFAAMVEEYGLTAREQLTCGTHVHVSVESDEEAVGVLDRIRNWLPVLVALSANSPFWHGEDTGYASYRSQVWSRWPSAGPLDILGTPDAYHQLVHDMVSTGVAMDEGMIYFDARLSRHYPTVEVRIADACMMPENTVLLAGIVRGLVETAAREWKAGTGPAPVPTALLRLAGWKASRWGLRGELLDPVTSRPGPALGVVNSLLHHIHGALEDMGDLERVEELTDQLLHTGTGAVRQLEVLHRTGDLEDVVDDAANCTVGSEIQGARRGMPGD</sequence>
<dbReference type="GO" id="GO:0005524">
    <property type="term" value="F:ATP binding"/>
    <property type="evidence" value="ECO:0007669"/>
    <property type="project" value="UniProtKB-KW"/>
</dbReference>
<gene>
    <name evidence="7" type="ordered locus">Achl_3020</name>
</gene>
<evidence type="ECO:0000256" key="3">
    <source>
        <dbReference type="ARBA" id="ARBA00022840"/>
    </source>
</evidence>
<dbReference type="InterPro" id="IPR006336">
    <property type="entry name" value="GCS2"/>
</dbReference>
<dbReference type="RefSeq" id="WP_015938177.1">
    <property type="nucleotide sequence ID" value="NC_011886.1"/>
</dbReference>
<accession>B8HF13</accession>
<dbReference type="SUPFAM" id="SSF55931">
    <property type="entry name" value="Glutamine synthetase/guanido kinase"/>
    <property type="match status" value="1"/>
</dbReference>
<evidence type="ECO:0000313" key="7">
    <source>
        <dbReference type="EMBL" id="ACL40981.1"/>
    </source>
</evidence>
<dbReference type="EMBL" id="CP001341">
    <property type="protein sequence ID" value="ACL40981.1"/>
    <property type="molecule type" value="Genomic_DNA"/>
</dbReference>
<dbReference type="HOGENOM" id="CLU_044848_0_0_11"/>
<dbReference type="PANTHER" id="PTHR36510">
    <property type="entry name" value="GLUTAMATE--CYSTEINE LIGASE 2-RELATED"/>
    <property type="match status" value="1"/>
</dbReference>
<evidence type="ECO:0000256" key="4">
    <source>
        <dbReference type="ARBA" id="ARBA00048819"/>
    </source>
</evidence>
<keyword evidence="8" id="KW-1185">Reference proteome</keyword>
<proteinExistence type="inferred from homology"/>
<dbReference type="HAMAP" id="MF_01609">
    <property type="entry name" value="Glu_cys_ligase_2"/>
    <property type="match status" value="1"/>
</dbReference>
<dbReference type="NCBIfam" id="NF010041">
    <property type="entry name" value="PRK13517.1-1"/>
    <property type="match status" value="1"/>
</dbReference>
<protein>
    <recommendedName>
        <fullName evidence="5">Putative glutamate--cysteine ligase 2</fullName>
        <ecNumber evidence="5">6.3.2.2</ecNumber>
    </recommendedName>
    <alternativeName>
        <fullName evidence="5">Gamma-glutamylcysteine synthetase 2</fullName>
        <shortName evidence="5">GCS 2</shortName>
        <shortName evidence="5">Gamma-GCS 2</shortName>
    </alternativeName>
</protein>
<feature type="region of interest" description="Disordered" evidence="6">
    <location>
        <begin position="1"/>
        <end position="35"/>
    </location>
</feature>
<dbReference type="GO" id="GO:0004357">
    <property type="term" value="F:glutamate-cysteine ligase activity"/>
    <property type="evidence" value="ECO:0007669"/>
    <property type="project" value="UniProtKB-EC"/>
</dbReference>
<organism evidence="7 8">
    <name type="scientific">Pseudarthrobacter chlorophenolicus (strain ATCC 700700 / DSM 12829 / CIP 107037 / JCM 12360 / KCTC 9906 / NCIMB 13794 / A6)</name>
    <name type="common">Arthrobacter chlorophenolicus</name>
    <dbReference type="NCBI Taxonomy" id="452863"/>
    <lineage>
        <taxon>Bacteria</taxon>
        <taxon>Bacillati</taxon>
        <taxon>Actinomycetota</taxon>
        <taxon>Actinomycetes</taxon>
        <taxon>Micrococcales</taxon>
        <taxon>Micrococcaceae</taxon>
        <taxon>Pseudarthrobacter</taxon>
    </lineage>
</organism>
<evidence type="ECO:0000313" key="8">
    <source>
        <dbReference type="Proteomes" id="UP000002505"/>
    </source>
</evidence>
<dbReference type="GO" id="GO:0042398">
    <property type="term" value="P:modified amino acid biosynthetic process"/>
    <property type="evidence" value="ECO:0007669"/>
    <property type="project" value="InterPro"/>
</dbReference>
<dbReference type="AlphaFoldDB" id="B8HF13"/>
<dbReference type="eggNOG" id="COG2170">
    <property type="taxonomic scope" value="Bacteria"/>
</dbReference>
<keyword evidence="3 5" id="KW-0067">ATP-binding</keyword>
<dbReference type="InterPro" id="IPR050141">
    <property type="entry name" value="GCL_type2/YbdK_subfam"/>
</dbReference>
<dbReference type="EC" id="6.3.2.2" evidence="5"/>
<dbReference type="InterPro" id="IPR014746">
    <property type="entry name" value="Gln_synth/guanido_kin_cat_dom"/>
</dbReference>